<evidence type="ECO:0000256" key="7">
    <source>
        <dbReference type="SAM" id="Phobius"/>
    </source>
</evidence>
<proteinExistence type="inferred from homology"/>
<feature type="transmembrane region" description="Helical" evidence="7">
    <location>
        <begin position="344"/>
        <end position="366"/>
    </location>
</feature>
<evidence type="ECO:0000256" key="5">
    <source>
        <dbReference type="ARBA" id="ARBA00022989"/>
    </source>
</evidence>
<feature type="transmembrane region" description="Helical" evidence="7">
    <location>
        <begin position="12"/>
        <end position="36"/>
    </location>
</feature>
<feature type="transmembrane region" description="Helical" evidence="7">
    <location>
        <begin position="378"/>
        <end position="400"/>
    </location>
</feature>
<dbReference type="PANTHER" id="PTHR42709:SF6">
    <property type="entry name" value="UNDECAPRENYL PHOSPHATE TRANSPORTER A"/>
    <property type="match status" value="1"/>
</dbReference>
<dbReference type="EMBL" id="OBDY01000023">
    <property type="protein sequence ID" value="SNY62352.1"/>
    <property type="molecule type" value="Genomic_DNA"/>
</dbReference>
<comment type="subcellular location">
    <subcellularLocation>
        <location evidence="1">Cell membrane</location>
        <topology evidence="1">Multi-pass membrane protein</topology>
    </subcellularLocation>
</comment>
<dbReference type="OrthoDB" id="9813426at2"/>
<protein>
    <submittedName>
        <fullName evidence="8">Undecaprenyl-diphosphatase</fullName>
    </submittedName>
</protein>
<reference evidence="9" key="1">
    <citation type="submission" date="2017-09" db="EMBL/GenBank/DDBJ databases">
        <authorList>
            <person name="Varghese N."/>
            <person name="Submissions S."/>
        </authorList>
    </citation>
    <scope>NUCLEOTIDE SEQUENCE [LARGE SCALE GENOMIC DNA]</scope>
    <source>
        <strain evidence="9">CGMCC 4.6857</strain>
    </source>
</reference>
<feature type="transmembrane region" description="Helical" evidence="7">
    <location>
        <begin position="56"/>
        <end position="78"/>
    </location>
</feature>
<sequence length="440" mass="46238">MQVVDEILGALPPVLVLVVVAALVAGEAAFVAGLVLPSATALVALGLLANEGVVGVVPALASAVVAGLIGGNFAYFAGQRKPPKENKKAERLFERFGGRAVFLGQWVVGARTLVPRLAGRKRVPYRRFAAFHTPAVVLWATWLVGASYLAGASYDVLAARAGRAGGALAVLTALIVALVLVGRWFGRHPSRLSVPGFHVRSPLLVSLGLLAGAAFLLVVAIPPIVRFSGLSEADEAVARWARGEWTSDGYLFARDLATSVSPEALLGVAAAISVGGWLFGHWCRGTRPDLPGLFQCLAPVLPMVILSLTLELLNPVDWTRPDALVLPSLGEFDGPLPSASAGSALATMAAGETARLAAVIGLLTWLVMQRIRFRHTQVALWTIAAIAVTVCAGSWVYLGWSRLSETVAAVLLGVAWAALNAGIWSTRQPITENRRTLALT</sequence>
<evidence type="ECO:0000256" key="6">
    <source>
        <dbReference type="ARBA" id="ARBA00023136"/>
    </source>
</evidence>
<dbReference type="AlphaFoldDB" id="A0A285JPV7"/>
<feature type="transmembrane region" description="Helical" evidence="7">
    <location>
        <begin position="161"/>
        <end position="182"/>
    </location>
</feature>
<feature type="transmembrane region" description="Helical" evidence="7">
    <location>
        <begin position="203"/>
        <end position="225"/>
    </location>
</feature>
<evidence type="ECO:0000256" key="3">
    <source>
        <dbReference type="ARBA" id="ARBA00022475"/>
    </source>
</evidence>
<evidence type="ECO:0000313" key="9">
    <source>
        <dbReference type="Proteomes" id="UP000219612"/>
    </source>
</evidence>
<evidence type="ECO:0000256" key="1">
    <source>
        <dbReference type="ARBA" id="ARBA00004651"/>
    </source>
</evidence>
<dbReference type="RefSeq" id="WP_097326636.1">
    <property type="nucleotide sequence ID" value="NZ_OBDY01000023.1"/>
</dbReference>
<accession>A0A285JPV7</accession>
<feature type="transmembrane region" description="Helical" evidence="7">
    <location>
        <begin position="290"/>
        <end position="310"/>
    </location>
</feature>
<dbReference type="PANTHER" id="PTHR42709">
    <property type="entry name" value="ALKALINE PHOSPHATASE LIKE PROTEIN"/>
    <property type="match status" value="1"/>
</dbReference>
<dbReference type="GO" id="GO:0005886">
    <property type="term" value="C:plasma membrane"/>
    <property type="evidence" value="ECO:0007669"/>
    <property type="project" value="UniProtKB-SubCell"/>
</dbReference>
<dbReference type="InterPro" id="IPR051311">
    <property type="entry name" value="DedA_domain"/>
</dbReference>
<evidence type="ECO:0000256" key="2">
    <source>
        <dbReference type="ARBA" id="ARBA00010792"/>
    </source>
</evidence>
<gene>
    <name evidence="8" type="ORF">SAMN05421748_123132</name>
</gene>
<keyword evidence="4 7" id="KW-0812">Transmembrane</keyword>
<comment type="similarity">
    <text evidence="2">Belongs to the DedA family.</text>
</comment>
<evidence type="ECO:0000256" key="4">
    <source>
        <dbReference type="ARBA" id="ARBA00022692"/>
    </source>
</evidence>
<name>A0A285JPV7_9ACTN</name>
<keyword evidence="5 7" id="KW-1133">Transmembrane helix</keyword>
<organism evidence="8 9">
    <name type="scientific">Paractinoplanes atraurantiacus</name>
    <dbReference type="NCBI Taxonomy" id="1036182"/>
    <lineage>
        <taxon>Bacteria</taxon>
        <taxon>Bacillati</taxon>
        <taxon>Actinomycetota</taxon>
        <taxon>Actinomycetes</taxon>
        <taxon>Micromonosporales</taxon>
        <taxon>Micromonosporaceae</taxon>
        <taxon>Paractinoplanes</taxon>
    </lineage>
</organism>
<keyword evidence="3" id="KW-1003">Cell membrane</keyword>
<feature type="transmembrane region" description="Helical" evidence="7">
    <location>
        <begin position="264"/>
        <end position="283"/>
    </location>
</feature>
<evidence type="ECO:0000313" key="8">
    <source>
        <dbReference type="EMBL" id="SNY62352.1"/>
    </source>
</evidence>
<feature type="transmembrane region" description="Helical" evidence="7">
    <location>
        <begin position="406"/>
        <end position="425"/>
    </location>
</feature>
<keyword evidence="6 7" id="KW-0472">Membrane</keyword>
<dbReference type="Proteomes" id="UP000219612">
    <property type="component" value="Unassembled WGS sequence"/>
</dbReference>
<keyword evidence="9" id="KW-1185">Reference proteome</keyword>
<feature type="transmembrane region" description="Helical" evidence="7">
    <location>
        <begin position="128"/>
        <end position="149"/>
    </location>
</feature>